<evidence type="ECO:0000313" key="2">
    <source>
        <dbReference type="Proteomes" id="UP000195991"/>
    </source>
</evidence>
<name>A0A1C4FXX5_BACTU</name>
<reference evidence="1 2" key="1">
    <citation type="submission" date="2016-08" db="EMBL/GenBank/DDBJ databases">
        <authorList>
            <person name="Seilhamer J.J."/>
        </authorList>
    </citation>
    <scope>NUCLEOTIDE SEQUENCE [LARGE SCALE GENOMIC DNA]</scope>
    <source>
        <strain evidence="1 2">IEBC_T61001</strain>
    </source>
</reference>
<evidence type="ECO:0000313" key="1">
    <source>
        <dbReference type="EMBL" id="SCC60543.1"/>
    </source>
</evidence>
<dbReference type="RefSeq" id="WP_087985197.1">
    <property type="nucleotide sequence ID" value="NZ_FMBI01000039.1"/>
</dbReference>
<gene>
    <name evidence="1" type="ORF">BTT61001_04906</name>
</gene>
<organism evidence="1 2">
    <name type="scientific">Bacillus thuringiensis</name>
    <dbReference type="NCBI Taxonomy" id="1428"/>
    <lineage>
        <taxon>Bacteria</taxon>
        <taxon>Bacillati</taxon>
        <taxon>Bacillota</taxon>
        <taxon>Bacilli</taxon>
        <taxon>Bacillales</taxon>
        <taxon>Bacillaceae</taxon>
        <taxon>Bacillus</taxon>
        <taxon>Bacillus cereus group</taxon>
    </lineage>
</organism>
<accession>A0A1C4FXX5</accession>
<dbReference type="InterPro" id="IPR006490">
    <property type="entry name" value="Maj_tail_phi13"/>
</dbReference>
<sequence>MAIAVDFRDLHYAILTEAPDGKFTYATPKKIGDAVSGKASPKNESVTFYAEGGPLATASAFGGVEIELETADISLSTYAELLGKTLIKGQVIDNVNDVAPYVALLYRLPKDNGKNRFYCYYKTKFEIPEDEHKTAEDKPTFQSAKIKCKAIQRSDGNWRHRLDEEETGYDQTVALNWFKTVPTPPTSTEPAPPSGN</sequence>
<proteinExistence type="predicted"/>
<protein>
    <submittedName>
        <fullName evidence="1">Phi13 family phage major tail protein</fullName>
    </submittedName>
</protein>
<dbReference type="Proteomes" id="UP000195991">
    <property type="component" value="Unassembled WGS sequence"/>
</dbReference>
<dbReference type="EMBL" id="FMBI01000039">
    <property type="protein sequence ID" value="SCC60543.1"/>
    <property type="molecule type" value="Genomic_DNA"/>
</dbReference>
<dbReference type="NCBIfam" id="TIGR01603">
    <property type="entry name" value="maj_tail_phi13"/>
    <property type="match status" value="1"/>
</dbReference>
<dbReference type="AlphaFoldDB" id="A0A1C4FXX5"/>